<dbReference type="Proteomes" id="UP000799536">
    <property type="component" value="Unassembled WGS sequence"/>
</dbReference>
<name>A0A9P4JL00_9PLEO</name>
<sequence length="110" mass="12669">MGSTWRNLYFQTSPGIRWIGRSSLFHVKRRHFWKPGRIMKSNMPIRSTANTNGTKAGIGFRRLSYFLQLHKRALILSFGKSCLGSFFLNFFPHILFSSKTQSAFSLSYAA</sequence>
<keyword evidence="1" id="KW-0472">Membrane</keyword>
<reference evidence="2" key="1">
    <citation type="journal article" date="2020" name="Stud. Mycol.">
        <title>101 Dothideomycetes genomes: a test case for predicting lifestyles and emergence of pathogens.</title>
        <authorList>
            <person name="Haridas S."/>
            <person name="Albert R."/>
            <person name="Binder M."/>
            <person name="Bloem J."/>
            <person name="Labutti K."/>
            <person name="Salamov A."/>
            <person name="Andreopoulos B."/>
            <person name="Baker S."/>
            <person name="Barry K."/>
            <person name="Bills G."/>
            <person name="Bluhm B."/>
            <person name="Cannon C."/>
            <person name="Castanera R."/>
            <person name="Culley D."/>
            <person name="Daum C."/>
            <person name="Ezra D."/>
            <person name="Gonzalez J."/>
            <person name="Henrissat B."/>
            <person name="Kuo A."/>
            <person name="Liang C."/>
            <person name="Lipzen A."/>
            <person name="Lutzoni F."/>
            <person name="Magnuson J."/>
            <person name="Mondo S."/>
            <person name="Nolan M."/>
            <person name="Ohm R."/>
            <person name="Pangilinan J."/>
            <person name="Park H.-J."/>
            <person name="Ramirez L."/>
            <person name="Alfaro M."/>
            <person name="Sun H."/>
            <person name="Tritt A."/>
            <person name="Yoshinaga Y."/>
            <person name="Zwiers L.-H."/>
            <person name="Turgeon B."/>
            <person name="Goodwin S."/>
            <person name="Spatafora J."/>
            <person name="Crous P."/>
            <person name="Grigoriev I."/>
        </authorList>
    </citation>
    <scope>NUCLEOTIDE SEQUENCE</scope>
    <source>
        <strain evidence="2">ATCC 74209</strain>
    </source>
</reference>
<keyword evidence="1" id="KW-1133">Transmembrane helix</keyword>
<evidence type="ECO:0000313" key="3">
    <source>
        <dbReference type="Proteomes" id="UP000799536"/>
    </source>
</evidence>
<feature type="transmembrane region" description="Helical" evidence="1">
    <location>
        <begin position="73"/>
        <end position="96"/>
    </location>
</feature>
<evidence type="ECO:0000313" key="2">
    <source>
        <dbReference type="EMBL" id="KAF2200111.1"/>
    </source>
</evidence>
<dbReference type="EMBL" id="ML994039">
    <property type="protein sequence ID" value="KAF2200111.1"/>
    <property type="molecule type" value="Genomic_DNA"/>
</dbReference>
<evidence type="ECO:0000256" key="1">
    <source>
        <dbReference type="SAM" id="Phobius"/>
    </source>
</evidence>
<keyword evidence="3" id="KW-1185">Reference proteome</keyword>
<comment type="caution">
    <text evidence="2">The sequence shown here is derived from an EMBL/GenBank/DDBJ whole genome shotgun (WGS) entry which is preliminary data.</text>
</comment>
<proteinExistence type="predicted"/>
<keyword evidence="1" id="KW-0812">Transmembrane</keyword>
<gene>
    <name evidence="2" type="ORF">GQ43DRAFT_89154</name>
</gene>
<protein>
    <submittedName>
        <fullName evidence="2">Uncharacterized protein</fullName>
    </submittedName>
</protein>
<accession>A0A9P4JL00</accession>
<dbReference type="AlphaFoldDB" id="A0A9P4JL00"/>
<organism evidence="2 3">
    <name type="scientific">Delitschia confertaspora ATCC 74209</name>
    <dbReference type="NCBI Taxonomy" id="1513339"/>
    <lineage>
        <taxon>Eukaryota</taxon>
        <taxon>Fungi</taxon>
        <taxon>Dikarya</taxon>
        <taxon>Ascomycota</taxon>
        <taxon>Pezizomycotina</taxon>
        <taxon>Dothideomycetes</taxon>
        <taxon>Pleosporomycetidae</taxon>
        <taxon>Pleosporales</taxon>
        <taxon>Delitschiaceae</taxon>
        <taxon>Delitschia</taxon>
    </lineage>
</organism>